<evidence type="ECO:0000256" key="1">
    <source>
        <dbReference type="SAM" id="MobiDB-lite"/>
    </source>
</evidence>
<evidence type="ECO:0000313" key="2">
    <source>
        <dbReference type="EMBL" id="KAL3405213.1"/>
    </source>
</evidence>
<sequence>MPKKAKILQTDFHLLLIVNTLKIHRVIAESNEKINFKFEKSSDIGGLDHKKQSDMKLSVTSSEVWRGHSHHLDGQLKKIDVYSPSHDQVHSTIKSISSTQSVPTINRLLLDQLIIVKYKNNNSVKLQNPNLYGKNGCKERRCFIRRRLEASDSMNSNFDTKKQRNSSRMSRTIYNHLRKRFAEDNNARLSFMENSKDRYQMVTHGPAFPHHLPFGPSRFLGVTPNEKKPLDEQDNANEREKSLRKEEEIQFQEEQIETKPRELMLNYLSKSSMMDKIISDMYIFVQKLYANFS</sequence>
<protein>
    <submittedName>
        <fullName evidence="2">Uncharacterized protein</fullName>
    </submittedName>
</protein>
<keyword evidence="3" id="KW-1185">Reference proteome</keyword>
<dbReference type="Proteomes" id="UP001627154">
    <property type="component" value="Unassembled WGS sequence"/>
</dbReference>
<accession>A0ABD2XJM0</accession>
<proteinExistence type="predicted"/>
<reference evidence="2 3" key="1">
    <citation type="journal article" date="2024" name="bioRxiv">
        <title>A reference genome for Trichogramma kaykai: A tiny desert-dwelling parasitoid wasp with competing sex-ratio distorters.</title>
        <authorList>
            <person name="Culotta J."/>
            <person name="Lindsey A.R."/>
        </authorList>
    </citation>
    <scope>NUCLEOTIDE SEQUENCE [LARGE SCALE GENOMIC DNA]</scope>
    <source>
        <strain evidence="2 3">KSX58</strain>
    </source>
</reference>
<gene>
    <name evidence="2" type="ORF">TKK_002252</name>
</gene>
<evidence type="ECO:0000313" key="3">
    <source>
        <dbReference type="Proteomes" id="UP001627154"/>
    </source>
</evidence>
<feature type="compositionally biased region" description="Basic and acidic residues" evidence="1">
    <location>
        <begin position="225"/>
        <end position="248"/>
    </location>
</feature>
<name>A0ABD2XJM0_9HYME</name>
<dbReference type="EMBL" id="JBJJXI010000021">
    <property type="protein sequence ID" value="KAL3405213.1"/>
    <property type="molecule type" value="Genomic_DNA"/>
</dbReference>
<feature type="region of interest" description="Disordered" evidence="1">
    <location>
        <begin position="223"/>
        <end position="248"/>
    </location>
</feature>
<comment type="caution">
    <text evidence="2">The sequence shown here is derived from an EMBL/GenBank/DDBJ whole genome shotgun (WGS) entry which is preliminary data.</text>
</comment>
<dbReference type="AlphaFoldDB" id="A0ABD2XJM0"/>
<organism evidence="2 3">
    <name type="scientific">Trichogramma kaykai</name>
    <dbReference type="NCBI Taxonomy" id="54128"/>
    <lineage>
        <taxon>Eukaryota</taxon>
        <taxon>Metazoa</taxon>
        <taxon>Ecdysozoa</taxon>
        <taxon>Arthropoda</taxon>
        <taxon>Hexapoda</taxon>
        <taxon>Insecta</taxon>
        <taxon>Pterygota</taxon>
        <taxon>Neoptera</taxon>
        <taxon>Endopterygota</taxon>
        <taxon>Hymenoptera</taxon>
        <taxon>Apocrita</taxon>
        <taxon>Proctotrupomorpha</taxon>
        <taxon>Chalcidoidea</taxon>
        <taxon>Trichogrammatidae</taxon>
        <taxon>Trichogramma</taxon>
    </lineage>
</organism>